<dbReference type="InterPro" id="IPR029033">
    <property type="entry name" value="His_PPase_superfam"/>
</dbReference>
<name>A0A9W8IIF8_9FUNG</name>
<accession>A0A9W8IIF8</accession>
<keyword evidence="3" id="KW-1185">Reference proteome</keyword>
<protein>
    <recommendedName>
        <fullName evidence="4">Phosphoglycerate mutase-like protein</fullName>
    </recommendedName>
</protein>
<dbReference type="InterPro" id="IPR013078">
    <property type="entry name" value="His_Pase_superF_clade-1"/>
</dbReference>
<dbReference type="InterPro" id="IPR051710">
    <property type="entry name" value="Phosphatase_SH3-domain"/>
</dbReference>
<evidence type="ECO:0000256" key="1">
    <source>
        <dbReference type="SAM" id="MobiDB-lite"/>
    </source>
</evidence>
<dbReference type="PANTHER" id="PTHR16469:SF27">
    <property type="entry name" value="UBIQUITIN-ASSOCIATED AND SH3 DOMAIN-CONTAINING BA-RELATED"/>
    <property type="match status" value="1"/>
</dbReference>
<gene>
    <name evidence="2" type="ORF">GGH94_006282</name>
</gene>
<dbReference type="EMBL" id="JANBUY010000431">
    <property type="protein sequence ID" value="KAJ2859116.1"/>
    <property type="molecule type" value="Genomic_DNA"/>
</dbReference>
<sequence>RHGERIDHIDDTWTSTSTAPYDPPLTADGWTQAHKAGTMIRDLEPQTDSEYIMLMSPFLRCAQTGEAIHEGFHKGNGPLWRVAVEPGLSEVINENYFHSAANVPTGIVAERREEMKMGVVCGNMAFDEGYCPVCEELPVFPEDFQSMVARFGAVLDRIATRAIGERKSKRVVVVLVTHGAGITALRWATTRRLEAGNDVPYCALFRATLPMPAFGSTPVPGFTWTANSLLSPNL</sequence>
<feature type="non-terminal residue" evidence="2">
    <location>
        <position position="1"/>
    </location>
</feature>
<feature type="region of interest" description="Disordered" evidence="1">
    <location>
        <begin position="1"/>
        <end position="25"/>
    </location>
</feature>
<dbReference type="Gene3D" id="3.40.50.1240">
    <property type="entry name" value="Phosphoglycerate mutase-like"/>
    <property type="match status" value="1"/>
</dbReference>
<dbReference type="AlphaFoldDB" id="A0A9W8IIF8"/>
<dbReference type="SUPFAM" id="SSF53254">
    <property type="entry name" value="Phosphoglycerate mutase-like"/>
    <property type="match status" value="1"/>
</dbReference>
<dbReference type="PANTHER" id="PTHR16469">
    <property type="entry name" value="UBIQUITIN-ASSOCIATED AND SH3 DOMAIN-CONTAINING BA-RELATED"/>
    <property type="match status" value="1"/>
</dbReference>
<dbReference type="Pfam" id="PF00300">
    <property type="entry name" value="His_Phos_1"/>
    <property type="match status" value="1"/>
</dbReference>
<proteinExistence type="predicted"/>
<dbReference type="CDD" id="cd07067">
    <property type="entry name" value="HP_PGM_like"/>
    <property type="match status" value="1"/>
</dbReference>
<comment type="caution">
    <text evidence="2">The sequence shown here is derived from an EMBL/GenBank/DDBJ whole genome shotgun (WGS) entry which is preliminary data.</text>
</comment>
<evidence type="ECO:0008006" key="4">
    <source>
        <dbReference type="Google" id="ProtNLM"/>
    </source>
</evidence>
<feature type="compositionally biased region" description="Basic and acidic residues" evidence="1">
    <location>
        <begin position="1"/>
        <end position="11"/>
    </location>
</feature>
<evidence type="ECO:0000313" key="3">
    <source>
        <dbReference type="Proteomes" id="UP001140074"/>
    </source>
</evidence>
<organism evidence="2 3">
    <name type="scientific">Coemansia aciculifera</name>
    <dbReference type="NCBI Taxonomy" id="417176"/>
    <lineage>
        <taxon>Eukaryota</taxon>
        <taxon>Fungi</taxon>
        <taxon>Fungi incertae sedis</taxon>
        <taxon>Zoopagomycota</taxon>
        <taxon>Kickxellomycotina</taxon>
        <taxon>Kickxellomycetes</taxon>
        <taxon>Kickxellales</taxon>
        <taxon>Kickxellaceae</taxon>
        <taxon>Coemansia</taxon>
    </lineage>
</organism>
<reference evidence="2" key="1">
    <citation type="submission" date="2022-07" db="EMBL/GenBank/DDBJ databases">
        <title>Phylogenomic reconstructions and comparative analyses of Kickxellomycotina fungi.</title>
        <authorList>
            <person name="Reynolds N.K."/>
            <person name="Stajich J.E."/>
            <person name="Barry K."/>
            <person name="Grigoriev I.V."/>
            <person name="Crous P."/>
            <person name="Smith M.E."/>
        </authorList>
    </citation>
    <scope>NUCLEOTIDE SEQUENCE</scope>
    <source>
        <strain evidence="2">RSA 476</strain>
    </source>
</reference>
<evidence type="ECO:0000313" key="2">
    <source>
        <dbReference type="EMBL" id="KAJ2859116.1"/>
    </source>
</evidence>
<dbReference type="Proteomes" id="UP001140074">
    <property type="component" value="Unassembled WGS sequence"/>
</dbReference>